<proteinExistence type="predicted"/>
<evidence type="ECO:0000313" key="2">
    <source>
        <dbReference type="Proteomes" id="UP000274578"/>
    </source>
</evidence>
<dbReference type="GeneID" id="96856810"/>
<dbReference type="EMBL" id="LR134384">
    <property type="protein sequence ID" value="VEH14042.1"/>
    <property type="molecule type" value="Genomic_DNA"/>
</dbReference>
<gene>
    <name evidence="1" type="ORF">NCTC13071_00007</name>
</gene>
<sequence>MATIAELKQMQLEWQEHCRQIQSITDTKSLVRETAVEKERRIRRLQKDYAPFASIISRISCNSVTKSLGEVVRIVHMHPFTMLLH</sequence>
<protein>
    <submittedName>
        <fullName evidence="1">Uncharacterized protein</fullName>
    </submittedName>
</protein>
<dbReference type="Proteomes" id="UP000274578">
    <property type="component" value="Chromosome 1"/>
</dbReference>
<dbReference type="AlphaFoldDB" id="A0A448L281"/>
<reference evidence="1 2" key="1">
    <citation type="submission" date="2018-12" db="EMBL/GenBank/DDBJ databases">
        <authorList>
            <consortium name="Pathogen Informatics"/>
        </authorList>
    </citation>
    <scope>NUCLEOTIDE SEQUENCE [LARGE SCALE GENOMIC DNA]</scope>
    <source>
        <strain evidence="1 2">NCTC13071</strain>
    </source>
</reference>
<accession>A0A448L281</accession>
<dbReference type="RefSeq" id="WP_406675729.1">
    <property type="nucleotide sequence ID" value="NZ_LR134384.1"/>
</dbReference>
<evidence type="ECO:0000313" key="1">
    <source>
        <dbReference type="EMBL" id="VEH14042.1"/>
    </source>
</evidence>
<organism evidence="1 2">
    <name type="scientific">Segatella oris</name>
    <dbReference type="NCBI Taxonomy" id="28135"/>
    <lineage>
        <taxon>Bacteria</taxon>
        <taxon>Pseudomonadati</taxon>
        <taxon>Bacteroidota</taxon>
        <taxon>Bacteroidia</taxon>
        <taxon>Bacteroidales</taxon>
        <taxon>Prevotellaceae</taxon>
        <taxon>Segatella</taxon>
    </lineage>
</organism>
<name>A0A448L281_9BACT</name>
<dbReference type="KEGG" id="poc:NCTC13071_00007"/>